<protein>
    <submittedName>
        <fullName evidence="1">Uncharacterized protein</fullName>
    </submittedName>
</protein>
<dbReference type="EMBL" id="JANGCH010000029">
    <property type="protein sequence ID" value="MCQ5122732.1"/>
    <property type="molecule type" value="Genomic_DNA"/>
</dbReference>
<dbReference type="RefSeq" id="WP_178200730.1">
    <property type="nucleotide sequence ID" value="NZ_CANTYB010000040.1"/>
</dbReference>
<proteinExistence type="predicted"/>
<dbReference type="Proteomes" id="UP001524435">
    <property type="component" value="Unassembled WGS sequence"/>
</dbReference>
<gene>
    <name evidence="1" type="ORF">NE663_10785</name>
</gene>
<sequence length="50" mass="5895">MNQISRKALGTLLILFSLFTLFLPVLHMKSLVYSTWKRMRIDRKNISKKG</sequence>
<accession>A0ABT1SNB6</accession>
<evidence type="ECO:0000313" key="2">
    <source>
        <dbReference type="Proteomes" id="UP001524435"/>
    </source>
</evidence>
<keyword evidence="2" id="KW-1185">Reference proteome</keyword>
<comment type="caution">
    <text evidence="1">The sequence shown here is derived from an EMBL/GenBank/DDBJ whole genome shotgun (WGS) entry which is preliminary data.</text>
</comment>
<name>A0ABT1SNB6_9FIRM</name>
<reference evidence="1 2" key="1">
    <citation type="submission" date="2022-06" db="EMBL/GenBank/DDBJ databases">
        <title>Isolation of gut microbiota from human fecal samples.</title>
        <authorList>
            <person name="Pamer E.G."/>
            <person name="Barat B."/>
            <person name="Waligurski E."/>
            <person name="Medina S."/>
            <person name="Paddock L."/>
            <person name="Mostad J."/>
        </authorList>
    </citation>
    <scope>NUCLEOTIDE SEQUENCE [LARGE SCALE GENOMIC DNA]</scope>
    <source>
        <strain evidence="1 2">DFI.6.1</strain>
    </source>
</reference>
<evidence type="ECO:0000313" key="1">
    <source>
        <dbReference type="EMBL" id="MCQ5122732.1"/>
    </source>
</evidence>
<organism evidence="1 2">
    <name type="scientific">Massilicoli timonensis</name>
    <dbReference type="NCBI Taxonomy" id="2015901"/>
    <lineage>
        <taxon>Bacteria</taxon>
        <taxon>Bacillati</taxon>
        <taxon>Bacillota</taxon>
        <taxon>Erysipelotrichia</taxon>
        <taxon>Erysipelotrichales</taxon>
        <taxon>Erysipelotrichaceae</taxon>
        <taxon>Massilicoli</taxon>
    </lineage>
</organism>